<evidence type="ECO:0000313" key="1">
    <source>
        <dbReference type="EMBL" id="ACR37084.1"/>
    </source>
</evidence>
<proteinExistence type="evidence at transcript level"/>
<dbReference type="AlphaFoldDB" id="C4J7D4"/>
<dbReference type="EMBL" id="BT086731">
    <property type="protein sequence ID" value="ACR37084.1"/>
    <property type="molecule type" value="mRNA"/>
</dbReference>
<reference evidence="1" key="2">
    <citation type="submission" date="2012-06" db="EMBL/GenBank/DDBJ databases">
        <authorList>
            <person name="Yu Y."/>
            <person name="Currie J."/>
            <person name="Lomeli R."/>
            <person name="Angelova A."/>
            <person name="Collura K."/>
            <person name="Wissotski M."/>
            <person name="Campos D."/>
            <person name="Kudrna D."/>
            <person name="Golser W."/>
            <person name="Ashely E."/>
            <person name="Descour A."/>
            <person name="Fernandes J."/>
            <person name="Soderlund C."/>
            <person name="Walbot V."/>
        </authorList>
    </citation>
    <scope>NUCLEOTIDE SEQUENCE</scope>
    <source>
        <strain evidence="1">B73</strain>
    </source>
</reference>
<reference evidence="1" key="1">
    <citation type="journal article" date="2009" name="PLoS Genet.">
        <title>Sequencing, mapping, and analysis of 27,455 maize full-length cDNAs.</title>
        <authorList>
            <person name="Soderlund C."/>
            <person name="Descour A."/>
            <person name="Kudrna D."/>
            <person name="Bomhoff M."/>
            <person name="Boyd L."/>
            <person name="Currie J."/>
            <person name="Angelova A."/>
            <person name="Collura K."/>
            <person name="Wissotski M."/>
            <person name="Ashley E."/>
            <person name="Morrow D."/>
            <person name="Fernandes J."/>
            <person name="Walbot V."/>
            <person name="Yu Y."/>
        </authorList>
    </citation>
    <scope>NUCLEOTIDE SEQUENCE</scope>
    <source>
        <strain evidence="1">B73</strain>
    </source>
</reference>
<sequence length="81" mass="9370">MPLIKVYNNDSDPYGLKGHSIFKSVRPSIFGYAIIPKLHEWYLRHHVRAASAEAVSFRRTFGDEAWSQQVEFKIEMGAFLL</sequence>
<accession>C4J7D4</accession>
<name>C4J7D4_MAIZE</name>
<organism evidence="1">
    <name type="scientific">Zea mays</name>
    <name type="common">Maize</name>
    <dbReference type="NCBI Taxonomy" id="4577"/>
    <lineage>
        <taxon>Eukaryota</taxon>
        <taxon>Viridiplantae</taxon>
        <taxon>Streptophyta</taxon>
        <taxon>Embryophyta</taxon>
        <taxon>Tracheophyta</taxon>
        <taxon>Spermatophyta</taxon>
        <taxon>Magnoliopsida</taxon>
        <taxon>Liliopsida</taxon>
        <taxon>Poales</taxon>
        <taxon>Poaceae</taxon>
        <taxon>PACMAD clade</taxon>
        <taxon>Panicoideae</taxon>
        <taxon>Andropogonodae</taxon>
        <taxon>Andropogoneae</taxon>
        <taxon>Tripsacinae</taxon>
        <taxon>Zea</taxon>
    </lineage>
</organism>
<protein>
    <submittedName>
        <fullName evidence="1">Uncharacterized protein</fullName>
    </submittedName>
</protein>